<dbReference type="InterPro" id="IPR023214">
    <property type="entry name" value="HAD_sf"/>
</dbReference>
<dbReference type="Proteomes" id="UP001461341">
    <property type="component" value="Chromosome"/>
</dbReference>
<dbReference type="PANTHER" id="PTHR46521:SF4">
    <property type="entry name" value="SUCROSE-PHOSPHATASE 2-RELATED"/>
    <property type="match status" value="1"/>
</dbReference>
<dbReference type="InterPro" id="IPR006379">
    <property type="entry name" value="HAD-SF_hydro_IIB"/>
</dbReference>
<dbReference type="Pfam" id="PF05116">
    <property type="entry name" value="S6PP"/>
    <property type="match status" value="1"/>
</dbReference>
<sequence>MCSSVSGTTRRRNYLLATDLDGTLLGSGEKYESALELFKKALALNSFTLVYVTGRNLWEIQEAIESYHLPLPRAAIAEIGTRIFYQERGIFIRDTDWDKELVQSAPGWNRKKITESLSQFRWLFEQGENHQNPFKVSYYFASASLVENRLDQIREKVERICSNFELVVSSDPNSELVFLDIVPQKGTKAGALEYLRKKLGFGKNQVIYAGDSGNDLHALTAGYWSVVVKNAPGELKEKVAKIARKQGIISRVYFACGCGELDGKYVSGLIEGLAKLKVIPLHLLNESG</sequence>
<dbReference type="Gene3D" id="3.90.1070.10">
    <property type="match status" value="1"/>
</dbReference>
<dbReference type="Gene3D" id="3.40.50.1000">
    <property type="entry name" value="HAD superfamily/HAD-like"/>
    <property type="match status" value="1"/>
</dbReference>
<proteinExistence type="predicted"/>
<dbReference type="InterPro" id="IPR036412">
    <property type="entry name" value="HAD-like_sf"/>
</dbReference>
<protein>
    <submittedName>
        <fullName evidence="3">HAD-IIB family hydrolase</fullName>
    </submittedName>
</protein>
<keyword evidence="1 3" id="KW-0378">Hydrolase</keyword>
<name>A0ABZ2YB33_9BACT</name>
<evidence type="ECO:0000259" key="2">
    <source>
        <dbReference type="Pfam" id="PF05116"/>
    </source>
</evidence>
<dbReference type="GO" id="GO:0016787">
    <property type="term" value="F:hydrolase activity"/>
    <property type="evidence" value="ECO:0007669"/>
    <property type="project" value="UniProtKB-KW"/>
</dbReference>
<dbReference type="SFLD" id="SFLDS00003">
    <property type="entry name" value="Haloacid_Dehalogenase"/>
    <property type="match status" value="1"/>
</dbReference>
<feature type="domain" description="Sucrose phosphatase-like" evidence="2">
    <location>
        <begin position="14"/>
        <end position="274"/>
    </location>
</feature>
<dbReference type="SFLD" id="SFLDG01140">
    <property type="entry name" value="C2.B:_Phosphomannomutase_and_P"/>
    <property type="match status" value="1"/>
</dbReference>
<organism evidence="3 4">
    <name type="scientific">Thermatribacter velox</name>
    <dbReference type="NCBI Taxonomy" id="3039681"/>
    <lineage>
        <taxon>Bacteria</taxon>
        <taxon>Pseudomonadati</taxon>
        <taxon>Atribacterota</taxon>
        <taxon>Atribacteria</taxon>
        <taxon>Atribacterales</taxon>
        <taxon>Thermatribacteraceae</taxon>
        <taxon>Thermatribacter</taxon>
    </lineage>
</organism>
<dbReference type="RefSeq" id="WP_369018374.1">
    <property type="nucleotide sequence ID" value="NZ_CP121689.1"/>
</dbReference>
<dbReference type="SUPFAM" id="SSF56784">
    <property type="entry name" value="HAD-like"/>
    <property type="match status" value="1"/>
</dbReference>
<dbReference type="PANTHER" id="PTHR46521">
    <property type="entry name" value="SUCROSE-PHOSPHATASE 2-RELATED"/>
    <property type="match status" value="1"/>
</dbReference>
<dbReference type="NCBIfam" id="TIGR01484">
    <property type="entry name" value="HAD-SF-IIB"/>
    <property type="match status" value="1"/>
</dbReference>
<accession>A0ABZ2YB33</accession>
<evidence type="ECO:0000313" key="3">
    <source>
        <dbReference type="EMBL" id="WZL76216.1"/>
    </source>
</evidence>
<dbReference type="InterPro" id="IPR006380">
    <property type="entry name" value="SPP-like_dom"/>
</dbReference>
<keyword evidence="4" id="KW-1185">Reference proteome</keyword>
<reference evidence="3 4" key="1">
    <citation type="submission" date="2023-03" db="EMBL/GenBank/DDBJ databases">
        <title>Novel Species.</title>
        <authorList>
            <person name="Ma S."/>
        </authorList>
    </citation>
    <scope>NUCLEOTIDE SEQUENCE [LARGE SCALE GENOMIC DNA]</scope>
    <source>
        <strain evidence="3 4">B11</strain>
    </source>
</reference>
<dbReference type="EMBL" id="CP121689">
    <property type="protein sequence ID" value="WZL76216.1"/>
    <property type="molecule type" value="Genomic_DNA"/>
</dbReference>
<evidence type="ECO:0000256" key="1">
    <source>
        <dbReference type="ARBA" id="ARBA00022801"/>
    </source>
</evidence>
<dbReference type="InterPro" id="IPR051518">
    <property type="entry name" value="Sucrose_Phosphatase"/>
</dbReference>
<evidence type="ECO:0000313" key="4">
    <source>
        <dbReference type="Proteomes" id="UP001461341"/>
    </source>
</evidence>
<gene>
    <name evidence="3" type="ORF">QBE54_00345</name>
</gene>
<dbReference type="SFLD" id="SFLDG01141">
    <property type="entry name" value="C2.B.1:_Sucrose_Phosphatase_Li"/>
    <property type="match status" value="1"/>
</dbReference>